<dbReference type="InterPro" id="IPR039866">
    <property type="entry name" value="CPQ"/>
</dbReference>
<dbReference type="Gene3D" id="3.40.630.10">
    <property type="entry name" value="Zn peptidases"/>
    <property type="match status" value="1"/>
</dbReference>
<evidence type="ECO:0000256" key="6">
    <source>
        <dbReference type="ARBA" id="ARBA00022525"/>
    </source>
</evidence>
<keyword evidence="14" id="KW-0333">Golgi apparatus</keyword>
<keyword evidence="12" id="KW-0256">Endoplasmic reticulum</keyword>
<dbReference type="GO" id="GO:0006508">
    <property type="term" value="P:proteolysis"/>
    <property type="evidence" value="ECO:0007669"/>
    <property type="project" value="UniProtKB-KW"/>
</dbReference>
<evidence type="ECO:0000256" key="1">
    <source>
        <dbReference type="ARBA" id="ARBA00004240"/>
    </source>
</evidence>
<evidence type="ECO:0000259" key="21">
    <source>
        <dbReference type="Pfam" id="PF04389"/>
    </source>
</evidence>
<dbReference type="GO" id="GO:0005576">
    <property type="term" value="C:extracellular region"/>
    <property type="evidence" value="ECO:0007669"/>
    <property type="project" value="UniProtKB-SubCell"/>
</dbReference>
<dbReference type="GO" id="GO:0005794">
    <property type="term" value="C:Golgi apparatus"/>
    <property type="evidence" value="ECO:0007669"/>
    <property type="project" value="UniProtKB-SubCell"/>
</dbReference>
<dbReference type="Pfam" id="PF04389">
    <property type="entry name" value="Peptidase_M28"/>
    <property type="match status" value="1"/>
</dbReference>
<keyword evidence="8" id="KW-0645">Protease</keyword>
<evidence type="ECO:0000256" key="20">
    <source>
        <dbReference type="ARBA" id="ARBA00033328"/>
    </source>
</evidence>
<keyword evidence="9" id="KW-0479">Metal-binding</keyword>
<dbReference type="SUPFAM" id="SSF53187">
    <property type="entry name" value="Zn-dependent exopeptidases"/>
    <property type="match status" value="1"/>
</dbReference>
<evidence type="ECO:0000256" key="16">
    <source>
        <dbReference type="ARBA" id="ARBA00023145"/>
    </source>
</evidence>
<evidence type="ECO:0000256" key="17">
    <source>
        <dbReference type="ARBA" id="ARBA00023180"/>
    </source>
</evidence>
<reference evidence="22" key="1">
    <citation type="submission" date="2018-05" db="EMBL/GenBank/DDBJ databases">
        <authorList>
            <person name="Lanie J.A."/>
            <person name="Ng W.-L."/>
            <person name="Kazmierczak K.M."/>
            <person name="Andrzejewski T.M."/>
            <person name="Davidsen T.M."/>
            <person name="Wayne K.J."/>
            <person name="Tettelin H."/>
            <person name="Glass J.I."/>
            <person name="Rusch D."/>
            <person name="Podicherti R."/>
            <person name="Tsui H.-C.T."/>
            <person name="Winkler M.E."/>
        </authorList>
    </citation>
    <scope>NUCLEOTIDE SEQUENCE</scope>
</reference>
<evidence type="ECO:0000256" key="13">
    <source>
        <dbReference type="ARBA" id="ARBA00022833"/>
    </source>
</evidence>
<evidence type="ECO:0000256" key="18">
    <source>
        <dbReference type="ARBA" id="ARBA00023228"/>
    </source>
</evidence>
<dbReference type="InterPro" id="IPR007484">
    <property type="entry name" value="Peptidase_M28"/>
</dbReference>
<dbReference type="AlphaFoldDB" id="A0A381WKU9"/>
<gene>
    <name evidence="22" type="ORF">METZ01_LOCUS105926</name>
</gene>
<dbReference type="PANTHER" id="PTHR12053">
    <property type="entry name" value="PROTEASE FAMILY M28 PLASMA GLUTAMATE CARBOXYPEPTIDASE-RELATED"/>
    <property type="match status" value="1"/>
</dbReference>
<keyword evidence="15" id="KW-0482">Metalloprotease</keyword>
<keyword evidence="6" id="KW-0964">Secreted</keyword>
<dbReference type="Gene3D" id="3.50.30.30">
    <property type="match status" value="1"/>
</dbReference>
<evidence type="ECO:0000256" key="7">
    <source>
        <dbReference type="ARBA" id="ARBA00022645"/>
    </source>
</evidence>
<accession>A0A381WKU9</accession>
<dbReference type="GO" id="GO:0004180">
    <property type="term" value="F:carboxypeptidase activity"/>
    <property type="evidence" value="ECO:0007669"/>
    <property type="project" value="UniProtKB-KW"/>
</dbReference>
<evidence type="ECO:0000256" key="8">
    <source>
        <dbReference type="ARBA" id="ARBA00022670"/>
    </source>
</evidence>
<keyword evidence="17" id="KW-0325">Glycoprotein</keyword>
<evidence type="ECO:0000313" key="22">
    <source>
        <dbReference type="EMBL" id="SVA53072.1"/>
    </source>
</evidence>
<evidence type="ECO:0000256" key="15">
    <source>
        <dbReference type="ARBA" id="ARBA00023049"/>
    </source>
</evidence>
<proteinExistence type="predicted"/>
<name>A0A381WKU9_9ZZZZ</name>
<sequence length="555" mass="61915">MGFYAGKRRGLMRARPGKCRIITRGPGILVAALSLASAVVSPAGALIPWQPQNPQIATPTPESEPVYWDAVDQIMEEAFERSEVMEVASWLTDVFGPRNSKSSGYIAASEWARQKLDDYGLSEARLEPFDFAAGWDNKYTSVHMTSPRYSPFIAYPAPWSAGTDGKIRAPVKYVNFETLAIEADLDPYRGQLEDFIILISPIQTVPTHFQFKPTSFTDKELDAMAAIPIPGPESEESREQRPHDERLSREQIYDFVFAEGALAVVRPDGSNGLGMVDAAVNGYSMERRMWEADAPAPITEVIIAAEHYNRMMRILEKDIPVEMELEIRVEFPADDPYDYNVIAEIPGTDLAHEIVIIGAHLQSEPVGTGAIDDGAGVAATMEAARILMAIGAQPRRTIRVGLWGGHEMGLYGNRSHVRQNFADPVTREYKADYDNLSAYFNLDIGTGKVRGVSIMGSEVLRSILLEWIKPLRALGMTHLFLNGMEHEAYEEVGLLGFYFDQDRKAIDDMNAHTNMDLYDRLVPEDLIQNAVVMATFAYHAAMRDEKLPRAVPRPW</sequence>
<dbReference type="GO" id="GO:0005764">
    <property type="term" value="C:lysosome"/>
    <property type="evidence" value="ECO:0007669"/>
    <property type="project" value="UniProtKB-SubCell"/>
</dbReference>
<comment type="subcellular location">
    <subcellularLocation>
        <location evidence="1">Endoplasmic reticulum</location>
    </subcellularLocation>
    <subcellularLocation>
        <location evidence="3">Golgi apparatus</location>
    </subcellularLocation>
    <subcellularLocation>
        <location evidence="2">Lysosome</location>
    </subcellularLocation>
    <subcellularLocation>
        <location evidence="4">Secreted</location>
    </subcellularLocation>
</comment>
<evidence type="ECO:0000256" key="14">
    <source>
        <dbReference type="ARBA" id="ARBA00023034"/>
    </source>
</evidence>
<keyword evidence="10" id="KW-0732">Signal</keyword>
<keyword evidence="18" id="KW-0458">Lysosome</keyword>
<keyword evidence="7" id="KW-0121">Carboxypeptidase</keyword>
<dbReference type="GO" id="GO:0005783">
    <property type="term" value="C:endoplasmic reticulum"/>
    <property type="evidence" value="ECO:0007669"/>
    <property type="project" value="UniProtKB-SubCell"/>
</dbReference>
<feature type="domain" description="Peptidase M28" evidence="21">
    <location>
        <begin position="340"/>
        <end position="535"/>
    </location>
</feature>
<evidence type="ECO:0000256" key="12">
    <source>
        <dbReference type="ARBA" id="ARBA00022824"/>
    </source>
</evidence>
<dbReference type="PANTHER" id="PTHR12053:SF3">
    <property type="entry name" value="CARBOXYPEPTIDASE Q"/>
    <property type="match status" value="1"/>
</dbReference>
<comment type="subunit">
    <text evidence="19">Homodimer. The monomeric form is inactive while the homodimer is active.</text>
</comment>
<evidence type="ECO:0000256" key="11">
    <source>
        <dbReference type="ARBA" id="ARBA00022801"/>
    </source>
</evidence>
<evidence type="ECO:0000256" key="10">
    <source>
        <dbReference type="ARBA" id="ARBA00022729"/>
    </source>
</evidence>
<dbReference type="EMBL" id="UINC01012111">
    <property type="protein sequence ID" value="SVA53072.1"/>
    <property type="molecule type" value="Genomic_DNA"/>
</dbReference>
<keyword evidence="11" id="KW-0378">Hydrolase</keyword>
<evidence type="ECO:0000256" key="4">
    <source>
        <dbReference type="ARBA" id="ARBA00004613"/>
    </source>
</evidence>
<evidence type="ECO:0000256" key="2">
    <source>
        <dbReference type="ARBA" id="ARBA00004371"/>
    </source>
</evidence>
<dbReference type="GO" id="GO:0070573">
    <property type="term" value="F:metallodipeptidase activity"/>
    <property type="evidence" value="ECO:0007669"/>
    <property type="project" value="InterPro"/>
</dbReference>
<keyword evidence="13" id="KW-0862">Zinc</keyword>
<protein>
    <recommendedName>
        <fullName evidence="5">Carboxypeptidase Q</fullName>
    </recommendedName>
    <alternativeName>
        <fullName evidence="20">Plasma glutamate carboxypeptidase</fullName>
    </alternativeName>
</protein>
<dbReference type="GO" id="GO:0046872">
    <property type="term" value="F:metal ion binding"/>
    <property type="evidence" value="ECO:0007669"/>
    <property type="project" value="UniProtKB-KW"/>
</dbReference>
<evidence type="ECO:0000256" key="19">
    <source>
        <dbReference type="ARBA" id="ARBA00025833"/>
    </source>
</evidence>
<evidence type="ECO:0000256" key="3">
    <source>
        <dbReference type="ARBA" id="ARBA00004555"/>
    </source>
</evidence>
<keyword evidence="16" id="KW-0865">Zymogen</keyword>
<organism evidence="22">
    <name type="scientific">marine metagenome</name>
    <dbReference type="NCBI Taxonomy" id="408172"/>
    <lineage>
        <taxon>unclassified sequences</taxon>
        <taxon>metagenomes</taxon>
        <taxon>ecological metagenomes</taxon>
    </lineage>
</organism>
<evidence type="ECO:0000256" key="9">
    <source>
        <dbReference type="ARBA" id="ARBA00022723"/>
    </source>
</evidence>
<evidence type="ECO:0000256" key="5">
    <source>
        <dbReference type="ARBA" id="ARBA00014116"/>
    </source>
</evidence>